<evidence type="ECO:0008006" key="4">
    <source>
        <dbReference type="Google" id="ProtNLM"/>
    </source>
</evidence>
<proteinExistence type="predicted"/>
<gene>
    <name evidence="2" type="ORF">EZS28_027026</name>
</gene>
<protein>
    <recommendedName>
        <fullName evidence="4">Right handed beta helix domain-containing protein</fullName>
    </recommendedName>
</protein>
<keyword evidence="1" id="KW-0732">Signal</keyword>
<dbReference type="EMBL" id="SNRW01009810">
    <property type="protein sequence ID" value="KAA6377447.1"/>
    <property type="molecule type" value="Genomic_DNA"/>
</dbReference>
<dbReference type="AlphaFoldDB" id="A0A5J4V4C6"/>
<name>A0A5J4V4C6_9EUKA</name>
<accession>A0A5J4V4C6</accession>
<evidence type="ECO:0000313" key="2">
    <source>
        <dbReference type="EMBL" id="KAA6377447.1"/>
    </source>
</evidence>
<feature type="chain" id="PRO_5023855766" description="Right handed beta helix domain-containing protein" evidence="1">
    <location>
        <begin position="17"/>
        <end position="1051"/>
    </location>
</feature>
<dbReference type="InterPro" id="IPR011050">
    <property type="entry name" value="Pectin_lyase_fold/virulence"/>
</dbReference>
<dbReference type="Proteomes" id="UP000324800">
    <property type="component" value="Unassembled WGS sequence"/>
</dbReference>
<evidence type="ECO:0000256" key="1">
    <source>
        <dbReference type="SAM" id="SignalP"/>
    </source>
</evidence>
<dbReference type="SUPFAM" id="SSF51126">
    <property type="entry name" value="Pectin lyase-like"/>
    <property type="match status" value="2"/>
</dbReference>
<organism evidence="2 3">
    <name type="scientific">Streblomastix strix</name>
    <dbReference type="NCBI Taxonomy" id="222440"/>
    <lineage>
        <taxon>Eukaryota</taxon>
        <taxon>Metamonada</taxon>
        <taxon>Preaxostyla</taxon>
        <taxon>Oxymonadida</taxon>
        <taxon>Streblomastigidae</taxon>
        <taxon>Streblomastix</taxon>
    </lineage>
</organism>
<feature type="signal peptide" evidence="1">
    <location>
        <begin position="1"/>
        <end position="16"/>
    </location>
</feature>
<sequence length="1051" mass="115352">MILPLLLVVILTFCEQIQELHQSLDSQHQYSQERTYISNTSHESIQNSRPYILTAVPPTYVNNDGSGDYATIHSALGTTQTSEIQISLSGPNHTEQVTISNNLGGKRSKISISGDGLKIGNQIQFSGGSEIEGEGLFIFTVTNDVLSDIQINKIEMIEWFGGFIQMNGGKSLSIQNCEFIGGGTIAHNIDGKLDVQQCNFFGYGTQTIIDSFLTLTKGNINIVGSTFKFGSFSGERKGCIVCSELCSQCVIEQQEFIDNKLNFNSAAVQITSELCTLLSIKGTVGNQMTFSGLKSNDPLSGHFIKSVALRIEIQYVDFRDATFSDLGNAITILNNLKVSEITFDQCNFTNIRGITGCQRSCCIYASLSNSNGFKFNSQFCRYSHCIYGGIQQQIGNSITVQALDEVGRGIFQSELFFSDCIFQNNTGLGYGGVIVNDINPDCKVQISYESCMFSGNIGTQANDLWIKFDNRNQGAGSKLSHLSSSSIITNNNIPNIKLQIGEQNPPPISISKFSGVMFVSNQAVTESRDGSLKKPFESVSNALVALDHIERPIQFERTIYILDEEYHASISVNTQNRAIILKSGLIIDQETKLANKVRWTTEQNDEYLLNFNSGILTLESFHLQYSKRDSQVSPYHNLILAQPLVDTTISLTIISCLFSAIDTTSSVKFFINISQANQLILKDSVFRDAQIDDRSAVQFQSELDNSYLLILNCQFLNIHLIGSSFGTIFVDTYGSNANINIIQSVFNNCSNDRMGSGAMYVRASNNSKEIGWNEADYVKNQNALFEGCTSTEEGEIEFIFASGSSWGPDIDMSEYHYFVDSSAQTGGTGESGKPFQTINEALIGIGINSLMEISMKNTEHQENIVIDENKYWKNLLIQGKEGIKLTTLKRINSEIDNLAIITLTINSQTPTTVKNVNLQVDSGLFAIQQSKRASLTFTQVAFIGAGTVKQEGLASISIEQCTFTVQNDITTSSPFISALRGQLNIYETEIGSEITTFNLGAPSVSISSFCTDINIQKTNFINLNSNITGNGISSAGISAEVGERTSISISE</sequence>
<reference evidence="2 3" key="1">
    <citation type="submission" date="2019-03" db="EMBL/GenBank/DDBJ databases">
        <title>Single cell metagenomics reveals metabolic interactions within the superorganism composed of flagellate Streblomastix strix and complex community of Bacteroidetes bacteria on its surface.</title>
        <authorList>
            <person name="Treitli S.C."/>
            <person name="Kolisko M."/>
            <person name="Husnik F."/>
            <person name="Keeling P."/>
            <person name="Hampl V."/>
        </authorList>
    </citation>
    <scope>NUCLEOTIDE SEQUENCE [LARGE SCALE GENOMIC DNA]</scope>
    <source>
        <strain evidence="2">ST1C</strain>
    </source>
</reference>
<comment type="caution">
    <text evidence="2">The sequence shown here is derived from an EMBL/GenBank/DDBJ whole genome shotgun (WGS) entry which is preliminary data.</text>
</comment>
<feature type="non-terminal residue" evidence="2">
    <location>
        <position position="1051"/>
    </location>
</feature>
<evidence type="ECO:0000313" key="3">
    <source>
        <dbReference type="Proteomes" id="UP000324800"/>
    </source>
</evidence>